<dbReference type="RefSeq" id="WP_070072775.1">
    <property type="nucleotide sequence ID" value="NZ_CP017448.1"/>
</dbReference>
<dbReference type="HAMAP" id="MF_00472">
    <property type="entry name" value="UbiG"/>
    <property type="match status" value="1"/>
</dbReference>
<dbReference type="InterPro" id="IPR029063">
    <property type="entry name" value="SAM-dependent_MTases_sf"/>
</dbReference>
<keyword evidence="3 5" id="KW-0831">Ubiquinone biosynthesis</keyword>
<evidence type="ECO:0000256" key="5">
    <source>
        <dbReference type="HAMAP-Rule" id="MF_00472"/>
    </source>
</evidence>
<name>A0A1D8K8A0_9GAMM</name>
<dbReference type="EC" id="2.1.1.64" evidence="5"/>
<gene>
    <name evidence="5" type="primary">ubiG</name>
    <name evidence="6" type="ORF">BJI67_09160</name>
</gene>
<feature type="binding site" evidence="5">
    <location>
        <position position="125"/>
    </location>
    <ligand>
        <name>S-adenosyl-L-methionine</name>
        <dbReference type="ChEBI" id="CHEBI:59789"/>
    </ligand>
</feature>
<dbReference type="UniPathway" id="UPA00232"/>
<comment type="function">
    <text evidence="5">O-methyltransferase that catalyzes the 2 O-methylation steps in the ubiquinone biosynthetic pathway.</text>
</comment>
<dbReference type="Pfam" id="PF13489">
    <property type="entry name" value="Methyltransf_23"/>
    <property type="match status" value="1"/>
</dbReference>
<proteinExistence type="inferred from homology"/>
<feature type="binding site" evidence="5">
    <location>
        <position position="40"/>
    </location>
    <ligand>
        <name>S-adenosyl-L-methionine</name>
        <dbReference type="ChEBI" id="CHEBI:59789"/>
    </ligand>
</feature>
<comment type="similarity">
    <text evidence="5">Belongs to the methyltransferase superfamily. UbiG/COQ3 family.</text>
</comment>
<comment type="catalytic activity">
    <reaction evidence="5">
        <text>a 3-demethylubiquinol + S-adenosyl-L-methionine = a ubiquinol + S-adenosyl-L-homocysteine + H(+)</text>
        <dbReference type="Rhea" id="RHEA:44380"/>
        <dbReference type="Rhea" id="RHEA-COMP:9566"/>
        <dbReference type="Rhea" id="RHEA-COMP:10914"/>
        <dbReference type="ChEBI" id="CHEBI:15378"/>
        <dbReference type="ChEBI" id="CHEBI:17976"/>
        <dbReference type="ChEBI" id="CHEBI:57856"/>
        <dbReference type="ChEBI" id="CHEBI:59789"/>
        <dbReference type="ChEBI" id="CHEBI:84422"/>
        <dbReference type="EC" id="2.1.1.64"/>
    </reaction>
</comment>
<organism evidence="6 7">
    <name type="scientific">Acidihalobacter aeolianus</name>
    <dbReference type="NCBI Taxonomy" id="2792603"/>
    <lineage>
        <taxon>Bacteria</taxon>
        <taxon>Pseudomonadati</taxon>
        <taxon>Pseudomonadota</taxon>
        <taxon>Gammaproteobacteria</taxon>
        <taxon>Chromatiales</taxon>
        <taxon>Ectothiorhodospiraceae</taxon>
        <taxon>Acidihalobacter</taxon>
    </lineage>
</organism>
<keyword evidence="2 5" id="KW-0808">Transferase</keyword>
<dbReference type="GO" id="GO:0061542">
    <property type="term" value="F:3-demethylubiquinol 3-O-methyltransferase activity"/>
    <property type="evidence" value="ECO:0007669"/>
    <property type="project" value="UniProtKB-UniRule"/>
</dbReference>
<keyword evidence="7" id="KW-1185">Reference proteome</keyword>
<dbReference type="Proteomes" id="UP000095342">
    <property type="component" value="Chromosome"/>
</dbReference>
<dbReference type="GO" id="GO:0032259">
    <property type="term" value="P:methylation"/>
    <property type="evidence" value="ECO:0007669"/>
    <property type="project" value="UniProtKB-KW"/>
</dbReference>
<dbReference type="EMBL" id="CP017448">
    <property type="protein sequence ID" value="AOV17207.1"/>
    <property type="molecule type" value="Genomic_DNA"/>
</dbReference>
<dbReference type="PANTHER" id="PTHR43464:SF19">
    <property type="entry name" value="UBIQUINONE BIOSYNTHESIS O-METHYLTRANSFERASE, MITOCHONDRIAL"/>
    <property type="match status" value="1"/>
</dbReference>
<evidence type="ECO:0000313" key="6">
    <source>
        <dbReference type="EMBL" id="AOV17207.1"/>
    </source>
</evidence>
<dbReference type="Gene3D" id="3.40.50.150">
    <property type="entry name" value="Vaccinia Virus protein VP39"/>
    <property type="match status" value="1"/>
</dbReference>
<dbReference type="GO" id="GO:0102208">
    <property type="term" value="F:2-polyprenyl-6-hydroxyphenol methylase activity"/>
    <property type="evidence" value="ECO:0007669"/>
    <property type="project" value="UniProtKB-EC"/>
</dbReference>
<dbReference type="FunFam" id="3.40.50.150:FF:000028">
    <property type="entry name" value="Ubiquinone biosynthesis O-methyltransferase"/>
    <property type="match status" value="1"/>
</dbReference>
<dbReference type="AlphaFoldDB" id="A0A1D8K8A0"/>
<comment type="pathway">
    <text evidence="5">Cofactor biosynthesis; ubiquinone biosynthesis.</text>
</comment>
<feature type="binding site" evidence="5">
    <location>
        <position position="81"/>
    </location>
    <ligand>
        <name>S-adenosyl-L-methionine</name>
        <dbReference type="ChEBI" id="CHEBI:59789"/>
    </ligand>
</feature>
<keyword evidence="1 5" id="KW-0489">Methyltransferase</keyword>
<accession>A0A1D8K8A0</accession>
<dbReference type="NCBIfam" id="TIGR01983">
    <property type="entry name" value="UbiG"/>
    <property type="match status" value="1"/>
</dbReference>
<evidence type="ECO:0000256" key="2">
    <source>
        <dbReference type="ARBA" id="ARBA00022679"/>
    </source>
</evidence>
<evidence type="ECO:0000256" key="4">
    <source>
        <dbReference type="ARBA" id="ARBA00022691"/>
    </source>
</evidence>
<dbReference type="CDD" id="cd02440">
    <property type="entry name" value="AdoMet_MTases"/>
    <property type="match status" value="1"/>
</dbReference>
<evidence type="ECO:0000256" key="3">
    <source>
        <dbReference type="ARBA" id="ARBA00022688"/>
    </source>
</evidence>
<dbReference type="InterPro" id="IPR010233">
    <property type="entry name" value="UbiG_MeTrfase"/>
</dbReference>
<dbReference type="KEGG" id="aaeo:BJI67_09160"/>
<dbReference type="GO" id="GO:0010420">
    <property type="term" value="F:polyprenyldihydroxybenzoate methyltransferase activity"/>
    <property type="evidence" value="ECO:0007669"/>
    <property type="project" value="InterPro"/>
</dbReference>
<feature type="binding site" evidence="5">
    <location>
        <position position="60"/>
    </location>
    <ligand>
        <name>S-adenosyl-L-methionine</name>
        <dbReference type="ChEBI" id="CHEBI:59789"/>
    </ligand>
</feature>
<dbReference type="EC" id="2.1.1.222" evidence="5"/>
<comment type="catalytic activity">
    <reaction evidence="5">
        <text>a 3-(all-trans-polyprenyl)benzene-1,2-diol + S-adenosyl-L-methionine = a 2-methoxy-6-(all-trans-polyprenyl)phenol + S-adenosyl-L-homocysteine + H(+)</text>
        <dbReference type="Rhea" id="RHEA:31411"/>
        <dbReference type="Rhea" id="RHEA-COMP:9550"/>
        <dbReference type="Rhea" id="RHEA-COMP:9551"/>
        <dbReference type="ChEBI" id="CHEBI:15378"/>
        <dbReference type="ChEBI" id="CHEBI:57856"/>
        <dbReference type="ChEBI" id="CHEBI:59789"/>
        <dbReference type="ChEBI" id="CHEBI:62729"/>
        <dbReference type="ChEBI" id="CHEBI:62731"/>
        <dbReference type="EC" id="2.1.1.222"/>
    </reaction>
</comment>
<sequence length="236" mass="25733">MSEAHANVDPREIGKFEELAHRWWDTDGEFRPLHDINPLRLGYIESGAGGLAGKRVVDVGCGGGILAESMAAKGAEVTGIDMGEAPLSVARLHGLESGISVDYRQVTVEALAAQQPGSYEVVTCMEMLEHVPDPESVVRACAQLVKPGGHVFFSTLNRNPKSFLFAIVGAEYLLKLLPRGTHEYQRFIRPSELGSAIRHAELTLVDISGMHFNPLTQRYSLSRDVSVNYLVHAVAN</sequence>
<dbReference type="SUPFAM" id="SSF53335">
    <property type="entry name" value="S-adenosyl-L-methionine-dependent methyltransferases"/>
    <property type="match status" value="1"/>
</dbReference>
<keyword evidence="4 5" id="KW-0949">S-adenosyl-L-methionine</keyword>
<reference evidence="6 7" key="1">
    <citation type="submission" date="2016-09" db="EMBL/GenBank/DDBJ databases">
        <title>Acidihalobacter prosperus V6 (DSM14174).</title>
        <authorList>
            <person name="Khaleque H.N."/>
            <person name="Ramsay J.P."/>
            <person name="Murphy R.J.T."/>
            <person name="Kaksonen A.H."/>
            <person name="Boxall N.J."/>
            <person name="Watkin E.L.J."/>
        </authorList>
    </citation>
    <scope>NUCLEOTIDE SEQUENCE [LARGE SCALE GENOMIC DNA]</scope>
    <source>
        <strain evidence="6 7">V6</strain>
    </source>
</reference>
<evidence type="ECO:0000313" key="7">
    <source>
        <dbReference type="Proteomes" id="UP000095342"/>
    </source>
</evidence>
<dbReference type="PANTHER" id="PTHR43464">
    <property type="entry name" value="METHYLTRANSFERASE"/>
    <property type="match status" value="1"/>
</dbReference>
<protein>
    <recommendedName>
        <fullName evidence="5">Ubiquinone biosynthesis O-methyltransferase</fullName>
    </recommendedName>
    <alternativeName>
        <fullName evidence="5">2-polyprenyl-6-hydroxyphenol methylase</fullName>
        <ecNumber evidence="5">2.1.1.222</ecNumber>
    </alternativeName>
    <alternativeName>
        <fullName evidence="5">3-demethylubiquinone 3-O-methyltransferase</fullName>
        <ecNumber evidence="5">2.1.1.64</ecNumber>
    </alternativeName>
</protein>
<evidence type="ECO:0000256" key="1">
    <source>
        <dbReference type="ARBA" id="ARBA00022603"/>
    </source>
</evidence>